<dbReference type="InterPro" id="IPR035906">
    <property type="entry name" value="MetI-like_sf"/>
</dbReference>
<feature type="transmembrane region" description="Helical" evidence="7">
    <location>
        <begin position="305"/>
        <end position="331"/>
    </location>
</feature>
<evidence type="ECO:0000256" key="1">
    <source>
        <dbReference type="ARBA" id="ARBA00004651"/>
    </source>
</evidence>
<feature type="region of interest" description="Disordered" evidence="8">
    <location>
        <begin position="1"/>
        <end position="22"/>
    </location>
</feature>
<evidence type="ECO:0000256" key="2">
    <source>
        <dbReference type="ARBA" id="ARBA00022448"/>
    </source>
</evidence>
<feature type="domain" description="ABC transmembrane type-1" evidence="9">
    <location>
        <begin position="121"/>
        <end position="328"/>
    </location>
</feature>
<organism evidence="10 11">
    <name type="scientific">Nocardioides albidus</name>
    <dbReference type="NCBI Taxonomy" id="1517589"/>
    <lineage>
        <taxon>Bacteria</taxon>
        <taxon>Bacillati</taxon>
        <taxon>Actinomycetota</taxon>
        <taxon>Actinomycetes</taxon>
        <taxon>Propionibacteriales</taxon>
        <taxon>Nocardioidaceae</taxon>
        <taxon>Nocardioides</taxon>
    </lineage>
</organism>
<keyword evidence="6 7" id="KW-0472">Membrane</keyword>
<comment type="subcellular location">
    <subcellularLocation>
        <location evidence="1 7">Cell membrane</location>
        <topology evidence="1 7">Multi-pass membrane protein</topology>
    </subcellularLocation>
</comment>
<dbReference type="OrthoDB" id="147688at2"/>
<evidence type="ECO:0000256" key="5">
    <source>
        <dbReference type="ARBA" id="ARBA00022989"/>
    </source>
</evidence>
<protein>
    <submittedName>
        <fullName evidence="10">ABC transporter permease</fullName>
    </submittedName>
</protein>
<accession>A0A5C4VMX0</accession>
<name>A0A5C4VMX0_9ACTN</name>
<keyword evidence="3" id="KW-1003">Cell membrane</keyword>
<dbReference type="PANTHER" id="PTHR43163:SF6">
    <property type="entry name" value="DIPEPTIDE TRANSPORT SYSTEM PERMEASE PROTEIN DPPB-RELATED"/>
    <property type="match status" value="1"/>
</dbReference>
<evidence type="ECO:0000256" key="4">
    <source>
        <dbReference type="ARBA" id="ARBA00022692"/>
    </source>
</evidence>
<dbReference type="PANTHER" id="PTHR43163">
    <property type="entry name" value="DIPEPTIDE TRANSPORT SYSTEM PERMEASE PROTEIN DPPB-RELATED"/>
    <property type="match status" value="1"/>
</dbReference>
<evidence type="ECO:0000256" key="7">
    <source>
        <dbReference type="RuleBase" id="RU363032"/>
    </source>
</evidence>
<proteinExistence type="inferred from homology"/>
<dbReference type="AlphaFoldDB" id="A0A5C4VMX0"/>
<keyword evidence="11" id="KW-1185">Reference proteome</keyword>
<comment type="similarity">
    <text evidence="7">Belongs to the binding-protein-dependent transport system permease family.</text>
</comment>
<reference evidence="10 11" key="1">
    <citation type="journal article" date="2016" name="Int. J. Syst. Evol. Microbiol.">
        <title>Nocardioides albidus sp. nov., an actinobacterium isolated from garden soil.</title>
        <authorList>
            <person name="Singh H."/>
            <person name="Du J."/>
            <person name="Trinh H."/>
            <person name="Won K."/>
            <person name="Yang J.E."/>
            <person name="Yin C."/>
            <person name="Kook M."/>
            <person name="Yi T.H."/>
        </authorList>
    </citation>
    <scope>NUCLEOTIDE SEQUENCE [LARGE SCALE GENOMIC DNA]</scope>
    <source>
        <strain evidence="10 11">CCTCC AB 2015297</strain>
    </source>
</reference>
<dbReference type="EMBL" id="VDMP01000027">
    <property type="protein sequence ID" value="TNM36519.1"/>
    <property type="molecule type" value="Genomic_DNA"/>
</dbReference>
<gene>
    <name evidence="10" type="ORF">FHP29_20525</name>
</gene>
<sequence>MSTPSVTDSVTPTPAGGGAARRGRSPWAEFAVKRALGLLGTMVVLVLLTFFIVRLIPGDPAVQVAGSDATAAQVEAARHQLGLDKPLWQQLGDYVGGLLRGDLGDSFSMRGSVRDVVLSRLWFTGTIAFVAMAVVLLLAVPLGMAVGILTRGGRRRWLDRVFTVLTGLVAAVPSYVMATLLILLFPVTLALLFPAYSELNPTASLVLPVLSLAVGPIMIMARVVRREIAVVLEQDFMRTARGWRLGTLRLYGKYAFPSLMTSTLTLSGLILTAMLGSAIVVETVFSVPGLGLGLVRAILAKDYPVIQGIVLILGIIAALLTLAIDTILGIIDPRTLGGRHA</sequence>
<dbReference type="InterPro" id="IPR000515">
    <property type="entry name" value="MetI-like"/>
</dbReference>
<evidence type="ECO:0000256" key="8">
    <source>
        <dbReference type="SAM" id="MobiDB-lite"/>
    </source>
</evidence>
<feature type="transmembrane region" description="Helical" evidence="7">
    <location>
        <begin position="205"/>
        <end position="224"/>
    </location>
</feature>
<dbReference type="Pfam" id="PF19300">
    <property type="entry name" value="BPD_transp_1_N"/>
    <property type="match status" value="1"/>
</dbReference>
<feature type="transmembrane region" description="Helical" evidence="7">
    <location>
        <begin position="121"/>
        <end position="149"/>
    </location>
</feature>
<feature type="compositionally biased region" description="Low complexity" evidence="8">
    <location>
        <begin position="1"/>
        <end position="14"/>
    </location>
</feature>
<keyword evidence="2 7" id="KW-0813">Transport</keyword>
<dbReference type="InterPro" id="IPR045621">
    <property type="entry name" value="BPD_transp_1_N"/>
</dbReference>
<evidence type="ECO:0000313" key="10">
    <source>
        <dbReference type="EMBL" id="TNM36519.1"/>
    </source>
</evidence>
<comment type="caution">
    <text evidence="10">The sequence shown here is derived from an EMBL/GenBank/DDBJ whole genome shotgun (WGS) entry which is preliminary data.</text>
</comment>
<dbReference type="GO" id="GO:0055085">
    <property type="term" value="P:transmembrane transport"/>
    <property type="evidence" value="ECO:0007669"/>
    <property type="project" value="InterPro"/>
</dbReference>
<evidence type="ECO:0000256" key="3">
    <source>
        <dbReference type="ARBA" id="ARBA00022475"/>
    </source>
</evidence>
<feature type="transmembrane region" description="Helical" evidence="7">
    <location>
        <begin position="161"/>
        <end position="185"/>
    </location>
</feature>
<dbReference type="Pfam" id="PF00528">
    <property type="entry name" value="BPD_transp_1"/>
    <property type="match status" value="1"/>
</dbReference>
<evidence type="ECO:0000256" key="6">
    <source>
        <dbReference type="ARBA" id="ARBA00023136"/>
    </source>
</evidence>
<keyword evidence="4 7" id="KW-0812">Transmembrane</keyword>
<evidence type="ECO:0000259" key="9">
    <source>
        <dbReference type="PROSITE" id="PS50928"/>
    </source>
</evidence>
<dbReference type="Proteomes" id="UP000313231">
    <property type="component" value="Unassembled WGS sequence"/>
</dbReference>
<dbReference type="PROSITE" id="PS50928">
    <property type="entry name" value="ABC_TM1"/>
    <property type="match status" value="1"/>
</dbReference>
<dbReference type="Gene3D" id="1.10.3720.10">
    <property type="entry name" value="MetI-like"/>
    <property type="match status" value="1"/>
</dbReference>
<evidence type="ECO:0000313" key="11">
    <source>
        <dbReference type="Proteomes" id="UP000313231"/>
    </source>
</evidence>
<keyword evidence="5 7" id="KW-1133">Transmembrane helix</keyword>
<dbReference type="GO" id="GO:0005886">
    <property type="term" value="C:plasma membrane"/>
    <property type="evidence" value="ECO:0007669"/>
    <property type="project" value="UniProtKB-SubCell"/>
</dbReference>
<dbReference type="CDD" id="cd06261">
    <property type="entry name" value="TM_PBP2"/>
    <property type="match status" value="1"/>
</dbReference>
<feature type="transmembrane region" description="Helical" evidence="7">
    <location>
        <begin position="35"/>
        <end position="56"/>
    </location>
</feature>
<dbReference type="RefSeq" id="WP_139624704.1">
    <property type="nucleotide sequence ID" value="NZ_VDMP01000027.1"/>
</dbReference>
<dbReference type="SUPFAM" id="SSF161098">
    <property type="entry name" value="MetI-like"/>
    <property type="match status" value="1"/>
</dbReference>